<dbReference type="EMBL" id="GBRH01174172">
    <property type="protein sequence ID" value="JAE23724.1"/>
    <property type="molecule type" value="Transcribed_RNA"/>
</dbReference>
<evidence type="ECO:0000313" key="1">
    <source>
        <dbReference type="EMBL" id="JAE23724.1"/>
    </source>
</evidence>
<reference evidence="1" key="2">
    <citation type="journal article" date="2015" name="Data Brief">
        <title>Shoot transcriptome of the giant reed, Arundo donax.</title>
        <authorList>
            <person name="Barrero R.A."/>
            <person name="Guerrero F.D."/>
            <person name="Moolhuijzen P."/>
            <person name="Goolsby J.A."/>
            <person name="Tidwell J."/>
            <person name="Bellgard S.E."/>
            <person name="Bellgard M.I."/>
        </authorList>
    </citation>
    <scope>NUCLEOTIDE SEQUENCE</scope>
    <source>
        <tissue evidence="1">Shoot tissue taken approximately 20 cm above the soil surface</tissue>
    </source>
</reference>
<protein>
    <submittedName>
        <fullName evidence="1">Uncharacterized protein</fullName>
    </submittedName>
</protein>
<organism evidence="1">
    <name type="scientific">Arundo donax</name>
    <name type="common">Giant reed</name>
    <name type="synonym">Donax arundinaceus</name>
    <dbReference type="NCBI Taxonomy" id="35708"/>
    <lineage>
        <taxon>Eukaryota</taxon>
        <taxon>Viridiplantae</taxon>
        <taxon>Streptophyta</taxon>
        <taxon>Embryophyta</taxon>
        <taxon>Tracheophyta</taxon>
        <taxon>Spermatophyta</taxon>
        <taxon>Magnoliopsida</taxon>
        <taxon>Liliopsida</taxon>
        <taxon>Poales</taxon>
        <taxon>Poaceae</taxon>
        <taxon>PACMAD clade</taxon>
        <taxon>Arundinoideae</taxon>
        <taxon>Arundineae</taxon>
        <taxon>Arundo</taxon>
    </lineage>
</organism>
<reference evidence="1" key="1">
    <citation type="submission" date="2014-09" db="EMBL/GenBank/DDBJ databases">
        <authorList>
            <person name="Magalhaes I.L.F."/>
            <person name="Oliveira U."/>
            <person name="Santos F.R."/>
            <person name="Vidigal T.H.D.A."/>
            <person name="Brescovit A.D."/>
            <person name="Santos A.J."/>
        </authorList>
    </citation>
    <scope>NUCLEOTIDE SEQUENCE</scope>
    <source>
        <tissue evidence="1">Shoot tissue taken approximately 20 cm above the soil surface</tissue>
    </source>
</reference>
<proteinExistence type="predicted"/>
<name>A0A0A9GJZ6_ARUDO</name>
<accession>A0A0A9GJZ6</accession>
<dbReference type="AlphaFoldDB" id="A0A0A9GJZ6"/>
<sequence length="123" mass="13114">MGTIMRFGHVSVSSMVSRIVPSIASEIPGIAVISPPITLRVKSTLLFSLKEQQTAPKHGSSATRGLNTSRNTPVNPIFFTCTGSEIPSVVWMSSTILGLPSHCISSSMVMEELSLSRISTPVN</sequence>